<evidence type="ECO:0000256" key="5">
    <source>
        <dbReference type="ARBA" id="ARBA00022833"/>
    </source>
</evidence>
<name>A0AAX4HG49_9ASCO</name>
<proteinExistence type="inferred from homology"/>
<evidence type="ECO:0000256" key="4">
    <source>
        <dbReference type="ARBA" id="ARBA00022801"/>
    </source>
</evidence>
<evidence type="ECO:0000256" key="7">
    <source>
        <dbReference type="PIRNR" id="PIRNR037125"/>
    </source>
</evidence>
<feature type="domain" description="Ribonuclease PIN" evidence="11">
    <location>
        <begin position="36"/>
        <end position="124"/>
    </location>
</feature>
<dbReference type="CDD" id="cd09876">
    <property type="entry name" value="PIN_Nob1-like"/>
    <property type="match status" value="1"/>
</dbReference>
<dbReference type="RefSeq" id="XP_062879837.1">
    <property type="nucleotide sequence ID" value="XM_063023767.1"/>
</dbReference>
<dbReference type="FunFam" id="3.40.50.1010:FF:000020">
    <property type="entry name" value="20S-pre-rRNA D-site endonuclease NOB1"/>
    <property type="match status" value="1"/>
</dbReference>
<dbReference type="GO" id="GO:0005737">
    <property type="term" value="C:cytoplasm"/>
    <property type="evidence" value="ECO:0007669"/>
    <property type="project" value="UniProtKB-ARBA"/>
</dbReference>
<keyword evidence="5 7" id="KW-0862">Zinc</keyword>
<dbReference type="PIRSF" id="PIRSF037125">
    <property type="entry name" value="D-site_20S_pre-rRNA_nuclease"/>
    <property type="match status" value="1"/>
</dbReference>
<feature type="region of interest" description="Disordered" evidence="9">
    <location>
        <begin position="230"/>
        <end position="281"/>
    </location>
</feature>
<evidence type="ECO:0000313" key="13">
    <source>
        <dbReference type="Proteomes" id="UP001338582"/>
    </source>
</evidence>
<evidence type="ECO:0000256" key="1">
    <source>
        <dbReference type="ARBA" id="ARBA00005858"/>
    </source>
</evidence>
<comment type="function">
    <text evidence="7">Required for the synthesis of 40S ribosome subunits. Has a role in processing 20S pre-rRNA into the mature 18S rRNA, where it is required for cleavage at the 3' end of the mature 18S rRNA (D-site). Accompanies the 20S pre-rRNA from the nucleus to the cytoplasm.</text>
</comment>
<feature type="binding site" evidence="8">
    <location>
        <position position="345"/>
    </location>
    <ligand>
        <name>Zn(2+)</name>
        <dbReference type="ChEBI" id="CHEBI:29105"/>
    </ligand>
</feature>
<feature type="domain" description="Nin one binding (NOB1) Zn-ribbon-like" evidence="10">
    <location>
        <begin position="335"/>
        <end position="409"/>
    </location>
</feature>
<dbReference type="AlphaFoldDB" id="A0AAX4HG49"/>
<keyword evidence="13" id="KW-1185">Reference proteome</keyword>
<keyword evidence="6 7" id="KW-0539">Nucleus</keyword>
<evidence type="ECO:0000256" key="9">
    <source>
        <dbReference type="SAM" id="MobiDB-lite"/>
    </source>
</evidence>
<dbReference type="Gene3D" id="6.20.210.10">
    <property type="entry name" value="Nin one binding (NOB1), Zn-ribbon-like"/>
    <property type="match status" value="1"/>
</dbReference>
<dbReference type="InterPro" id="IPR033411">
    <property type="entry name" value="Ribonuclease_PIN"/>
</dbReference>
<dbReference type="InterPro" id="IPR039907">
    <property type="entry name" value="NOB1"/>
</dbReference>
<keyword evidence="2" id="KW-0540">Nuclease</keyword>
<feature type="compositionally biased region" description="Acidic residues" evidence="9">
    <location>
        <begin position="171"/>
        <end position="181"/>
    </location>
</feature>
<dbReference type="SUPFAM" id="SSF144206">
    <property type="entry name" value="NOB1 zinc finger-like"/>
    <property type="match status" value="1"/>
</dbReference>
<dbReference type="GeneID" id="88175907"/>
<feature type="binding site" evidence="8">
    <location>
        <position position="367"/>
    </location>
    <ligand>
        <name>Zn(2+)</name>
        <dbReference type="ChEBI" id="CHEBI:29105"/>
    </ligand>
</feature>
<organism evidence="12 13">
    <name type="scientific">Australozyma saopauloensis</name>
    <dbReference type="NCBI Taxonomy" id="291208"/>
    <lineage>
        <taxon>Eukaryota</taxon>
        <taxon>Fungi</taxon>
        <taxon>Dikarya</taxon>
        <taxon>Ascomycota</taxon>
        <taxon>Saccharomycotina</taxon>
        <taxon>Pichiomycetes</taxon>
        <taxon>Metschnikowiaceae</taxon>
        <taxon>Australozyma</taxon>
    </lineage>
</organism>
<dbReference type="GO" id="GO:0004521">
    <property type="term" value="F:RNA endonuclease activity"/>
    <property type="evidence" value="ECO:0007669"/>
    <property type="project" value="UniProtKB-UniRule"/>
</dbReference>
<dbReference type="KEGG" id="asau:88175907"/>
<keyword evidence="3 7" id="KW-0479">Metal-binding</keyword>
<feature type="compositionally biased region" description="Acidic residues" evidence="9">
    <location>
        <begin position="245"/>
        <end position="276"/>
    </location>
</feature>
<dbReference type="GO" id="GO:0016787">
    <property type="term" value="F:hydrolase activity"/>
    <property type="evidence" value="ECO:0007669"/>
    <property type="project" value="UniProtKB-KW"/>
</dbReference>
<comment type="subcellular location">
    <subcellularLocation>
        <location evidence="7">Nucleus</location>
        <location evidence="7">Nucleolus</location>
    </subcellularLocation>
</comment>
<dbReference type="Pfam" id="PF17146">
    <property type="entry name" value="PIN_6"/>
    <property type="match status" value="1"/>
</dbReference>
<dbReference type="PANTHER" id="PTHR12814">
    <property type="entry name" value="RNA-BINDING PROTEIN NOB1"/>
    <property type="match status" value="1"/>
</dbReference>
<evidence type="ECO:0000313" key="12">
    <source>
        <dbReference type="EMBL" id="WPK27459.1"/>
    </source>
</evidence>
<feature type="compositionally biased region" description="Polar residues" evidence="9">
    <location>
        <begin position="232"/>
        <end position="242"/>
    </location>
</feature>
<dbReference type="Proteomes" id="UP001338582">
    <property type="component" value="Chromosome 6"/>
</dbReference>
<dbReference type="GO" id="GO:0030688">
    <property type="term" value="C:preribosome, small subunit precursor"/>
    <property type="evidence" value="ECO:0007669"/>
    <property type="project" value="TreeGrafter"/>
</dbReference>
<feature type="binding site" evidence="8">
    <location>
        <position position="348"/>
    </location>
    <ligand>
        <name>Zn(2+)</name>
        <dbReference type="ChEBI" id="CHEBI:29105"/>
    </ligand>
</feature>
<dbReference type="PANTHER" id="PTHR12814:SF2">
    <property type="entry name" value="RNA-BINDING PROTEIN NOB1"/>
    <property type="match status" value="1"/>
</dbReference>
<evidence type="ECO:0000259" key="10">
    <source>
        <dbReference type="Pfam" id="PF08772"/>
    </source>
</evidence>
<dbReference type="EMBL" id="CP138899">
    <property type="protein sequence ID" value="WPK27459.1"/>
    <property type="molecule type" value="Genomic_DNA"/>
</dbReference>
<dbReference type="GO" id="GO:0046872">
    <property type="term" value="F:metal ion binding"/>
    <property type="evidence" value="ECO:0007669"/>
    <property type="project" value="UniProtKB-UniRule"/>
</dbReference>
<feature type="compositionally biased region" description="Basic and acidic residues" evidence="9">
    <location>
        <begin position="137"/>
        <end position="151"/>
    </location>
</feature>
<evidence type="ECO:0000256" key="2">
    <source>
        <dbReference type="ARBA" id="ARBA00022722"/>
    </source>
</evidence>
<reference evidence="12 13" key="1">
    <citation type="submission" date="2023-10" db="EMBL/GenBank/DDBJ databases">
        <title>Draft Genome Sequence of Candida saopaulonensis from a very Premature Infant with Sepsis.</title>
        <authorList>
            <person name="Ning Y."/>
            <person name="Dai R."/>
            <person name="Xiao M."/>
            <person name="Xu Y."/>
            <person name="Yan Q."/>
            <person name="Zhang L."/>
        </authorList>
    </citation>
    <scope>NUCLEOTIDE SEQUENCE [LARGE SCALE GENOMIC DNA]</scope>
    <source>
        <strain evidence="12 13">19XY460</strain>
    </source>
</reference>
<gene>
    <name evidence="12" type="ORF">PUMCH_004847</name>
</gene>
<dbReference type="InterPro" id="IPR017117">
    <property type="entry name" value="Nob1_euk"/>
</dbReference>
<dbReference type="Gene3D" id="3.40.50.1010">
    <property type="entry name" value="5'-nuclease"/>
    <property type="match status" value="1"/>
</dbReference>
<accession>A0AAX4HG49</accession>
<sequence>MYSAMSIAKSPSTTETHSYPLTTPPLHIMSKFVDSLVLDATPLITQSASALQQFASQFYTTPGVKAELKDEHSRNQLLLWGDILQVRQPSQESIDRVSAFAKLTGDYSVLSMNDVHIIALAYELEVERNGEANLRKFPGEKLATDKEEEPLRPFTARKPREETETTAQTEETSEEPAEDDGFQVVEHKKKHSRKYYRQQWQKKKALESAEAEAEAAAKQEQELIEQLEAATIDTQNGESQISETADTEETEETEEAEEAAEEDGENVYDEDDDDGDWITPDNLQETIMKDDNETVQENADQQTLLVALSTGDFACQNTSMQLGLKLLNPQSGKQITKVRNYMYRCHACFHMLPMPKTGERKHFCPKCGGDTLLRCAVSVDTASGKVTPHLKANFQWITKGQVYSMASPLSKNSQKRLGRAGYQHNKENRHKTLQDPVVLREDQKEYAQAIKDDAWHRKKNEKMLSEWIGGGSADNFISPFQTSFKSAGVRVGRGRNANAAKKRK</sequence>
<evidence type="ECO:0000256" key="3">
    <source>
        <dbReference type="ARBA" id="ARBA00022723"/>
    </source>
</evidence>
<evidence type="ECO:0000259" key="11">
    <source>
        <dbReference type="Pfam" id="PF17146"/>
    </source>
</evidence>
<evidence type="ECO:0000256" key="8">
    <source>
        <dbReference type="PIRSR" id="PIRSR037125-1"/>
    </source>
</evidence>
<protein>
    <recommendedName>
        <fullName evidence="7">20S-pre-rRNA D-site endonuclease NOB1</fullName>
    </recommendedName>
</protein>
<dbReference type="Pfam" id="PF08772">
    <property type="entry name" value="Zn_ribbon_NOB1"/>
    <property type="match status" value="1"/>
</dbReference>
<dbReference type="GO" id="GO:0005730">
    <property type="term" value="C:nucleolus"/>
    <property type="evidence" value="ECO:0007669"/>
    <property type="project" value="UniProtKB-SubCell"/>
</dbReference>
<feature type="region of interest" description="Disordered" evidence="9">
    <location>
        <begin position="137"/>
        <end position="186"/>
    </location>
</feature>
<evidence type="ECO:0000256" key="6">
    <source>
        <dbReference type="ARBA" id="ARBA00023242"/>
    </source>
</evidence>
<keyword evidence="4" id="KW-0378">Hydrolase</keyword>
<comment type="similarity">
    <text evidence="1 7">Belongs to the NOB1 family.</text>
</comment>
<dbReference type="GO" id="GO:0030490">
    <property type="term" value="P:maturation of SSU-rRNA"/>
    <property type="evidence" value="ECO:0007669"/>
    <property type="project" value="TreeGrafter"/>
</dbReference>
<feature type="binding site" evidence="8">
    <location>
        <position position="364"/>
    </location>
    <ligand>
        <name>Zn(2+)</name>
        <dbReference type="ChEBI" id="CHEBI:29105"/>
    </ligand>
</feature>
<dbReference type="InterPro" id="IPR036283">
    <property type="entry name" value="NOB1_Zf-like_sf"/>
</dbReference>
<dbReference type="InterPro" id="IPR014881">
    <property type="entry name" value="NOB1_Zn-bd"/>
</dbReference>